<evidence type="ECO:0000313" key="1">
    <source>
        <dbReference type="EMBL" id="MCE7010004.1"/>
    </source>
</evidence>
<dbReference type="EMBL" id="JAJVCN010000004">
    <property type="protein sequence ID" value="MCE7010004.1"/>
    <property type="molecule type" value="Genomic_DNA"/>
</dbReference>
<keyword evidence="2" id="KW-1185">Reference proteome</keyword>
<reference evidence="1 2" key="1">
    <citation type="submission" date="2021-12" db="EMBL/GenBank/DDBJ databases">
        <title>Genome sequence of Kibdelosporangium philippinense ATCC 49844.</title>
        <authorList>
            <person name="Fedorov E.A."/>
            <person name="Omeragic M."/>
            <person name="Shalygina K.F."/>
            <person name="Maclea K.S."/>
        </authorList>
    </citation>
    <scope>NUCLEOTIDE SEQUENCE [LARGE SCALE GENOMIC DNA]</scope>
    <source>
        <strain evidence="1 2">ATCC 49844</strain>
    </source>
</reference>
<sequence>MAVFGPDSPVLLPKHVDYAGPQRWVLWPTMRYRVVSPMMRDPELNVFQSAVLGLSRSGLRSSLEIAGLLKLQPDLVDLVVSDLKAYQYLDRHGGVTLAGRAALRDGFVDPTSNVVTYVFQDLFTGSLLPIATSTPTWVRSSWQSARTVRLNLRTTGSPLTKNAFCVDLAGAGDVAPPEAEQILDAVARSSSSGRDRGRRRRAGVIPDRVVSRVSLVGSGDATYVPLVLRLERRRDDTVDTVSWSACNTMTGQPSNYLRRLIATRMQHSEPLRLRIESFVGRRSDALLQDYDRMDVDLRRQFAETLEARFTVRIREYPVLVELLSLMERDLQRTKLPGDHQAEINSVVHRAWQAHETILRDIVVRHPAPASCLDGQREPLTAFLGNCCRQLRMPFSEQTPIRKAELSSLKKNLDRLQHPNTPVLLALCVLSAVHGAADHPVRRLAQAHPHLLTELTTLSGDRNDVAHSPVKLNHEYAESASRLTQDTVAAFLGRPLQATTTKEPSVVP</sequence>
<accession>A0ABS8ZQK1</accession>
<organism evidence="1 2">
    <name type="scientific">Kibdelosporangium philippinense</name>
    <dbReference type="NCBI Taxonomy" id="211113"/>
    <lineage>
        <taxon>Bacteria</taxon>
        <taxon>Bacillati</taxon>
        <taxon>Actinomycetota</taxon>
        <taxon>Actinomycetes</taxon>
        <taxon>Pseudonocardiales</taxon>
        <taxon>Pseudonocardiaceae</taxon>
        <taxon>Kibdelosporangium</taxon>
    </lineage>
</organism>
<dbReference type="RefSeq" id="WP_233731489.1">
    <property type="nucleotide sequence ID" value="NZ_JAJVCN010000004.1"/>
</dbReference>
<dbReference type="Proteomes" id="UP001521150">
    <property type="component" value="Unassembled WGS sequence"/>
</dbReference>
<name>A0ABS8ZQK1_9PSEU</name>
<protein>
    <recommendedName>
        <fullName evidence="3">ApeA N-terminal domain-containing protein</fullName>
    </recommendedName>
</protein>
<evidence type="ECO:0000313" key="2">
    <source>
        <dbReference type="Proteomes" id="UP001521150"/>
    </source>
</evidence>
<gene>
    <name evidence="1" type="ORF">LWC34_45440</name>
</gene>
<proteinExistence type="predicted"/>
<comment type="caution">
    <text evidence="1">The sequence shown here is derived from an EMBL/GenBank/DDBJ whole genome shotgun (WGS) entry which is preliminary data.</text>
</comment>
<evidence type="ECO:0008006" key="3">
    <source>
        <dbReference type="Google" id="ProtNLM"/>
    </source>
</evidence>